<evidence type="ECO:0000313" key="2">
    <source>
        <dbReference type="Proteomes" id="UP000738349"/>
    </source>
</evidence>
<dbReference type="EMBL" id="JAGMUV010000005">
    <property type="protein sequence ID" value="KAH7156984.1"/>
    <property type="molecule type" value="Genomic_DNA"/>
</dbReference>
<protein>
    <submittedName>
        <fullName evidence="1">Uncharacterized protein</fullName>
    </submittedName>
</protein>
<sequence length="158" mass="16585">MFFPIMSSTSITSIASSTTSCTTVIAGPKLIDALRSPKKASLGLAEAASVGGGNGIESQIILSNTLVMRVFSLSQLPLSMCPASASASILFRFVRAPPSVQSRLPRTCASVPAIPYHLDNFASATPAWSGFLAVEAMVPCSMHRDFCRPAKSPHRDAA</sequence>
<organism evidence="1 2">
    <name type="scientific">Dactylonectria macrodidyma</name>
    <dbReference type="NCBI Taxonomy" id="307937"/>
    <lineage>
        <taxon>Eukaryota</taxon>
        <taxon>Fungi</taxon>
        <taxon>Dikarya</taxon>
        <taxon>Ascomycota</taxon>
        <taxon>Pezizomycotina</taxon>
        <taxon>Sordariomycetes</taxon>
        <taxon>Hypocreomycetidae</taxon>
        <taxon>Hypocreales</taxon>
        <taxon>Nectriaceae</taxon>
        <taxon>Dactylonectria</taxon>
    </lineage>
</organism>
<dbReference type="AlphaFoldDB" id="A0A9P9FA77"/>
<name>A0A9P9FA77_9HYPO</name>
<evidence type="ECO:0000313" key="1">
    <source>
        <dbReference type="EMBL" id="KAH7156984.1"/>
    </source>
</evidence>
<accession>A0A9P9FA77</accession>
<dbReference type="Proteomes" id="UP000738349">
    <property type="component" value="Unassembled WGS sequence"/>
</dbReference>
<reference evidence="1" key="1">
    <citation type="journal article" date="2021" name="Nat. Commun.">
        <title>Genetic determinants of endophytism in the Arabidopsis root mycobiome.</title>
        <authorList>
            <person name="Mesny F."/>
            <person name="Miyauchi S."/>
            <person name="Thiergart T."/>
            <person name="Pickel B."/>
            <person name="Atanasova L."/>
            <person name="Karlsson M."/>
            <person name="Huettel B."/>
            <person name="Barry K.W."/>
            <person name="Haridas S."/>
            <person name="Chen C."/>
            <person name="Bauer D."/>
            <person name="Andreopoulos W."/>
            <person name="Pangilinan J."/>
            <person name="LaButti K."/>
            <person name="Riley R."/>
            <person name="Lipzen A."/>
            <person name="Clum A."/>
            <person name="Drula E."/>
            <person name="Henrissat B."/>
            <person name="Kohler A."/>
            <person name="Grigoriev I.V."/>
            <person name="Martin F.M."/>
            <person name="Hacquard S."/>
        </authorList>
    </citation>
    <scope>NUCLEOTIDE SEQUENCE</scope>
    <source>
        <strain evidence="1">MPI-CAGE-AT-0147</strain>
    </source>
</reference>
<keyword evidence="2" id="KW-1185">Reference proteome</keyword>
<proteinExistence type="predicted"/>
<comment type="caution">
    <text evidence="1">The sequence shown here is derived from an EMBL/GenBank/DDBJ whole genome shotgun (WGS) entry which is preliminary data.</text>
</comment>
<gene>
    <name evidence="1" type="ORF">EDB81DRAFT_408706</name>
</gene>